<sequence>MYININVLYFIATLLGCIALIYIIFTLKNLNDFIKNLKDLVSSNSKNVSTTITKLPEVAENFTEISDNLKDVTEVITDTTADFIVAKERVKSNVEIAADILSIIKSVIANK</sequence>
<dbReference type="EMBL" id="BAAACP010000009">
    <property type="protein sequence ID" value="GAA0864224.1"/>
    <property type="molecule type" value="Genomic_DNA"/>
</dbReference>
<dbReference type="Proteomes" id="UP001400965">
    <property type="component" value="Unassembled WGS sequence"/>
</dbReference>
<organism evidence="2 3">
    <name type="scientific">Paraclostridium tenue</name>
    <dbReference type="NCBI Taxonomy" id="1737"/>
    <lineage>
        <taxon>Bacteria</taxon>
        <taxon>Bacillati</taxon>
        <taxon>Bacillota</taxon>
        <taxon>Clostridia</taxon>
        <taxon>Peptostreptococcales</taxon>
        <taxon>Peptostreptococcaceae</taxon>
        <taxon>Paraclostridium</taxon>
    </lineage>
</organism>
<proteinExistence type="predicted"/>
<evidence type="ECO:0000256" key="1">
    <source>
        <dbReference type="SAM" id="Phobius"/>
    </source>
</evidence>
<accession>A0ABN1M4T6</accession>
<reference evidence="2 3" key="1">
    <citation type="journal article" date="2019" name="Int. J. Syst. Evol. Microbiol.">
        <title>The Global Catalogue of Microorganisms (GCM) 10K type strain sequencing project: providing services to taxonomists for standard genome sequencing and annotation.</title>
        <authorList>
            <consortium name="The Broad Institute Genomics Platform"/>
            <consortium name="The Broad Institute Genome Sequencing Center for Infectious Disease"/>
            <person name="Wu L."/>
            <person name="Ma J."/>
        </authorList>
    </citation>
    <scope>NUCLEOTIDE SEQUENCE [LARGE SCALE GENOMIC DNA]</scope>
    <source>
        <strain evidence="2 3">JCM 6486</strain>
    </source>
</reference>
<evidence type="ECO:0008006" key="4">
    <source>
        <dbReference type="Google" id="ProtNLM"/>
    </source>
</evidence>
<protein>
    <recommendedName>
        <fullName evidence="4">Lipoprotein</fullName>
    </recommendedName>
</protein>
<keyword evidence="1" id="KW-0472">Membrane</keyword>
<feature type="transmembrane region" description="Helical" evidence="1">
    <location>
        <begin position="6"/>
        <end position="25"/>
    </location>
</feature>
<evidence type="ECO:0000313" key="2">
    <source>
        <dbReference type="EMBL" id="GAA0864224.1"/>
    </source>
</evidence>
<keyword evidence="1" id="KW-0812">Transmembrane</keyword>
<evidence type="ECO:0000313" key="3">
    <source>
        <dbReference type="Proteomes" id="UP001400965"/>
    </source>
</evidence>
<keyword evidence="3" id="KW-1185">Reference proteome</keyword>
<keyword evidence="1" id="KW-1133">Transmembrane helix</keyword>
<comment type="caution">
    <text evidence="2">The sequence shown here is derived from an EMBL/GenBank/DDBJ whole genome shotgun (WGS) entry which is preliminary data.</text>
</comment>
<gene>
    <name evidence="2" type="ORF">GCM10008917_16820</name>
</gene>
<name>A0ABN1M4T6_9FIRM</name>
<dbReference type="RefSeq" id="WP_346044877.1">
    <property type="nucleotide sequence ID" value="NZ_BAAACP010000009.1"/>
</dbReference>